<accession>A0A3L8P4T9</accession>
<dbReference type="AlphaFoldDB" id="A0A3L8P4T9"/>
<name>A0A3L8P4T9_9ACTN</name>
<organism evidence="2 3">
    <name type="scientific">Nocardioides mangrovicus</name>
    <dbReference type="NCBI Taxonomy" id="2478913"/>
    <lineage>
        <taxon>Bacteria</taxon>
        <taxon>Bacillati</taxon>
        <taxon>Actinomycetota</taxon>
        <taxon>Actinomycetes</taxon>
        <taxon>Propionibacteriales</taxon>
        <taxon>Nocardioidaceae</taxon>
        <taxon>Nocardioides</taxon>
    </lineage>
</organism>
<reference evidence="2 3" key="1">
    <citation type="submission" date="2018-10" db="EMBL/GenBank/DDBJ databases">
        <title>Marmoricola sp. 4Q3S-7 whole genome shotgun sequence.</title>
        <authorList>
            <person name="Li F."/>
        </authorList>
    </citation>
    <scope>NUCLEOTIDE SEQUENCE [LARGE SCALE GENOMIC DNA]</scope>
    <source>
        <strain evidence="2 3">4Q3S-7</strain>
    </source>
</reference>
<keyword evidence="3" id="KW-1185">Reference proteome</keyword>
<sequence>MHMITKRILAVIGAVTLAGSLAAGPAQAASDNGARKKAHTHVGVSVVKDATYGWDIQVSLKRRGAPYAGKVLIVQSKVNGKWKKVRSSAIRTDANGAAAYPAGICVHKVYGRAYNPVLRVHFNGDRNSAEGNSRKFRAPCR</sequence>
<dbReference type="Proteomes" id="UP000281708">
    <property type="component" value="Unassembled WGS sequence"/>
</dbReference>
<comment type="caution">
    <text evidence="2">The sequence shown here is derived from an EMBL/GenBank/DDBJ whole genome shotgun (WGS) entry which is preliminary data.</text>
</comment>
<evidence type="ECO:0000313" key="2">
    <source>
        <dbReference type="EMBL" id="RLV50042.1"/>
    </source>
</evidence>
<proteinExistence type="predicted"/>
<evidence type="ECO:0000256" key="1">
    <source>
        <dbReference type="SAM" id="SignalP"/>
    </source>
</evidence>
<evidence type="ECO:0000313" key="3">
    <source>
        <dbReference type="Proteomes" id="UP000281708"/>
    </source>
</evidence>
<keyword evidence="1" id="KW-0732">Signal</keyword>
<dbReference type="EMBL" id="RDBE01000006">
    <property type="protein sequence ID" value="RLV50042.1"/>
    <property type="molecule type" value="Genomic_DNA"/>
</dbReference>
<gene>
    <name evidence="2" type="ORF">D9V37_09255</name>
</gene>
<feature type="chain" id="PRO_5017997817" evidence="1">
    <location>
        <begin position="29"/>
        <end position="141"/>
    </location>
</feature>
<protein>
    <submittedName>
        <fullName evidence="2">Uncharacterized protein</fullName>
    </submittedName>
</protein>
<feature type="signal peptide" evidence="1">
    <location>
        <begin position="1"/>
        <end position="28"/>
    </location>
</feature>